<protein>
    <submittedName>
        <fullName evidence="5">TetR family transcriptional regulator</fullName>
    </submittedName>
</protein>
<dbReference type="EMBL" id="DVNO01000006">
    <property type="protein sequence ID" value="HIU65185.1"/>
    <property type="molecule type" value="Genomic_DNA"/>
</dbReference>
<reference evidence="5" key="2">
    <citation type="journal article" date="2021" name="PeerJ">
        <title>Extensive microbial diversity within the chicken gut microbiome revealed by metagenomics and culture.</title>
        <authorList>
            <person name="Gilroy R."/>
            <person name="Ravi A."/>
            <person name="Getino M."/>
            <person name="Pursley I."/>
            <person name="Horton D.L."/>
            <person name="Alikhan N.F."/>
            <person name="Baker D."/>
            <person name="Gharbi K."/>
            <person name="Hall N."/>
            <person name="Watson M."/>
            <person name="Adriaenssens E.M."/>
            <person name="Foster-Nyarko E."/>
            <person name="Jarju S."/>
            <person name="Secka A."/>
            <person name="Antonio M."/>
            <person name="Oren A."/>
            <person name="Chaudhuri R.R."/>
            <person name="La Ragione R."/>
            <person name="Hildebrand F."/>
            <person name="Pallen M.J."/>
        </authorList>
    </citation>
    <scope>NUCLEOTIDE SEQUENCE</scope>
    <source>
        <strain evidence="5">CHK136-897</strain>
    </source>
</reference>
<dbReference type="InterPro" id="IPR009057">
    <property type="entry name" value="Homeodomain-like_sf"/>
</dbReference>
<dbReference type="InterPro" id="IPR041483">
    <property type="entry name" value="TetR_C_34"/>
</dbReference>
<proteinExistence type="predicted"/>
<gene>
    <name evidence="5" type="ORF">IAC63_00905</name>
</gene>
<comment type="caution">
    <text evidence="5">The sequence shown here is derived from an EMBL/GenBank/DDBJ whole genome shotgun (WGS) entry which is preliminary data.</text>
</comment>
<keyword evidence="3" id="KW-0472">Membrane</keyword>
<sequence>MQANVDKRREEIVKACRTLYQKMNFKEITIKEISEFTSFSRPSIYNYFATKESIFLEIFREEYSYWCDDMDSILSSNEKLGVDGFSKKIALTLEKRPTLLKLLSMNLYDLEENCTLEDLTLFKQEYKRALDTFEKLLATYFPQMSKSDKNKFIYTFFPFMFGLFPYANATQKQKEAMTAAGIKYPTKSVYDFVYQALVTLLNNWRGKNE</sequence>
<keyword evidence="3" id="KW-1133">Transmembrane helix</keyword>
<dbReference type="PANTHER" id="PTHR43479">
    <property type="entry name" value="ACREF/ENVCD OPERON REPRESSOR-RELATED"/>
    <property type="match status" value="1"/>
</dbReference>
<evidence type="ECO:0000313" key="6">
    <source>
        <dbReference type="Proteomes" id="UP000824142"/>
    </source>
</evidence>
<keyword evidence="3" id="KW-0812">Transmembrane</keyword>
<dbReference type="PROSITE" id="PS50977">
    <property type="entry name" value="HTH_TETR_2"/>
    <property type="match status" value="1"/>
</dbReference>
<evidence type="ECO:0000259" key="4">
    <source>
        <dbReference type="PROSITE" id="PS50977"/>
    </source>
</evidence>
<dbReference type="Gene3D" id="1.10.357.10">
    <property type="entry name" value="Tetracycline Repressor, domain 2"/>
    <property type="match status" value="1"/>
</dbReference>
<feature type="DNA-binding region" description="H-T-H motif" evidence="2">
    <location>
        <begin position="29"/>
        <end position="48"/>
    </location>
</feature>
<dbReference type="PANTHER" id="PTHR43479:SF11">
    <property type="entry name" value="ACREF_ENVCD OPERON REPRESSOR-RELATED"/>
    <property type="match status" value="1"/>
</dbReference>
<accession>A0A9D1MR90</accession>
<dbReference type="Proteomes" id="UP000824142">
    <property type="component" value="Unassembled WGS sequence"/>
</dbReference>
<evidence type="ECO:0000313" key="5">
    <source>
        <dbReference type="EMBL" id="HIU65185.1"/>
    </source>
</evidence>
<dbReference type="InterPro" id="IPR050624">
    <property type="entry name" value="HTH-type_Tx_Regulator"/>
</dbReference>
<keyword evidence="1 2" id="KW-0238">DNA-binding</keyword>
<dbReference type="InterPro" id="IPR001647">
    <property type="entry name" value="HTH_TetR"/>
</dbReference>
<evidence type="ECO:0000256" key="1">
    <source>
        <dbReference type="ARBA" id="ARBA00023125"/>
    </source>
</evidence>
<dbReference type="SUPFAM" id="SSF46689">
    <property type="entry name" value="Homeodomain-like"/>
    <property type="match status" value="1"/>
</dbReference>
<evidence type="ECO:0000256" key="3">
    <source>
        <dbReference type="SAM" id="Phobius"/>
    </source>
</evidence>
<name>A0A9D1MR90_9PROT</name>
<feature type="transmembrane region" description="Helical" evidence="3">
    <location>
        <begin position="152"/>
        <end position="169"/>
    </location>
</feature>
<dbReference type="Pfam" id="PF00440">
    <property type="entry name" value="TetR_N"/>
    <property type="match status" value="1"/>
</dbReference>
<dbReference type="AlphaFoldDB" id="A0A9D1MR90"/>
<feature type="domain" description="HTH tetR-type" evidence="4">
    <location>
        <begin position="6"/>
        <end position="66"/>
    </location>
</feature>
<evidence type="ECO:0000256" key="2">
    <source>
        <dbReference type="PROSITE-ProRule" id="PRU00335"/>
    </source>
</evidence>
<dbReference type="Pfam" id="PF17929">
    <property type="entry name" value="TetR_C_34"/>
    <property type="match status" value="1"/>
</dbReference>
<organism evidence="5 6">
    <name type="scientific">Candidatus Enterousia avicola</name>
    <dbReference type="NCBI Taxonomy" id="2840787"/>
    <lineage>
        <taxon>Bacteria</taxon>
        <taxon>Pseudomonadati</taxon>
        <taxon>Pseudomonadota</taxon>
        <taxon>Alphaproteobacteria</taxon>
        <taxon>Candidatus Enterousia</taxon>
    </lineage>
</organism>
<dbReference type="GO" id="GO:0003677">
    <property type="term" value="F:DNA binding"/>
    <property type="evidence" value="ECO:0007669"/>
    <property type="project" value="UniProtKB-UniRule"/>
</dbReference>
<reference evidence="5" key="1">
    <citation type="submission" date="2020-10" db="EMBL/GenBank/DDBJ databases">
        <authorList>
            <person name="Gilroy R."/>
        </authorList>
    </citation>
    <scope>NUCLEOTIDE SEQUENCE</scope>
    <source>
        <strain evidence="5">CHK136-897</strain>
    </source>
</reference>